<keyword evidence="2" id="KW-1133">Transmembrane helix</keyword>
<evidence type="ECO:0000313" key="3">
    <source>
        <dbReference type="EMBL" id="CAD9513816.1"/>
    </source>
</evidence>
<keyword evidence="2" id="KW-0812">Transmembrane</keyword>
<feature type="region of interest" description="Disordered" evidence="1">
    <location>
        <begin position="1"/>
        <end position="22"/>
    </location>
</feature>
<evidence type="ECO:0000256" key="1">
    <source>
        <dbReference type="SAM" id="MobiDB-lite"/>
    </source>
</evidence>
<dbReference type="EMBL" id="HBGW01011919">
    <property type="protein sequence ID" value="CAD9513816.1"/>
    <property type="molecule type" value="Transcribed_RNA"/>
</dbReference>
<feature type="transmembrane region" description="Helical" evidence="2">
    <location>
        <begin position="33"/>
        <end position="54"/>
    </location>
</feature>
<gene>
    <name evidence="3" type="ORF">BRAN1462_LOCUS7558</name>
</gene>
<accession>A0A7S2IAM3</accession>
<evidence type="ECO:0000256" key="2">
    <source>
        <dbReference type="SAM" id="Phobius"/>
    </source>
</evidence>
<proteinExistence type="predicted"/>
<name>A0A7S2IAM3_9DINO</name>
<keyword evidence="2" id="KW-0472">Membrane</keyword>
<sequence length="282" mass="30003">MQRAMSDDEEAATLGTPPADAKQLQREARAARWMGALALVFASAAVGLLLLVAVKPEPPARVAADDALVSLAAAPGAYWPPPTLRTRGWFRLYFKSAVRDRAGAGAGELGALPEDSLVFVQEKQGNHARISQPISGWVDAATGDGVRVMFPDKALQGQDETADLDAILKSDQHKANKAKMRAQVAQFTASQMRLAGAMKTMKARAEALRRAPEQVSATVRRGAPAVAADVERSAPKVADSLAQGAGEVARKVADSQDAQKVLDDLSHQPGLAGFKDFFQKQR</sequence>
<protein>
    <submittedName>
        <fullName evidence="3">Uncharacterized protein</fullName>
    </submittedName>
</protein>
<dbReference type="AlphaFoldDB" id="A0A7S2IAM3"/>
<reference evidence="3" key="1">
    <citation type="submission" date="2021-01" db="EMBL/GenBank/DDBJ databases">
        <authorList>
            <person name="Corre E."/>
            <person name="Pelletier E."/>
            <person name="Niang G."/>
            <person name="Scheremetjew M."/>
            <person name="Finn R."/>
            <person name="Kale V."/>
            <person name="Holt S."/>
            <person name="Cochrane G."/>
            <person name="Meng A."/>
            <person name="Brown T."/>
            <person name="Cohen L."/>
        </authorList>
    </citation>
    <scope>NUCLEOTIDE SEQUENCE</scope>
    <source>
        <strain evidence="3">RCC3387</strain>
    </source>
</reference>
<organism evidence="3">
    <name type="scientific">Zooxanthella nutricula</name>
    <dbReference type="NCBI Taxonomy" id="1333877"/>
    <lineage>
        <taxon>Eukaryota</taxon>
        <taxon>Sar</taxon>
        <taxon>Alveolata</taxon>
        <taxon>Dinophyceae</taxon>
        <taxon>Peridiniales</taxon>
        <taxon>Peridiniales incertae sedis</taxon>
        <taxon>Zooxanthella</taxon>
    </lineage>
</organism>